<dbReference type="EMBL" id="CM039170">
    <property type="protein sequence ID" value="KAH9806336.1"/>
    <property type="molecule type" value="Genomic_DNA"/>
</dbReference>
<keyword evidence="2" id="KW-1185">Reference proteome</keyword>
<dbReference type="Proteomes" id="UP000829398">
    <property type="component" value="Chromosome 1"/>
</dbReference>
<accession>A0ACB8P8C3</accession>
<name>A0ACB8P8C3_CITSI</name>
<evidence type="ECO:0000313" key="2">
    <source>
        <dbReference type="Proteomes" id="UP000829398"/>
    </source>
</evidence>
<proteinExistence type="predicted"/>
<protein>
    <submittedName>
        <fullName evidence="1">Shikimate O-hydroxycinnamoyltransferase</fullName>
    </submittedName>
</protein>
<sequence>MEIHIKESTIVRPAKDTPKHRLWISDLDLFMATYHVPLVYFYQRPSDCSNFFDAGILKEALSNALVPFYPIAGRLGWNESGRLEISCDFMPSSQLQQLVPAVDYTKDITSHPLLVLQVTYFKCGGACLGVGFHHTLADGTSTLHFIDTWADMARGFPMTSTPLIDRTIVRARVPPSPSFHHTEYDPPLSMNNPTQIKEFKSSPVPTSVATLKLSLDQINTLKASVKKDHLGTDINYSTYEVLAAHIWRCMCRARKLPSTQASKFYISMSGRSRLNPPIPSTYFGNVIFFTTPIALSGDIQSEQLIK</sequence>
<organism evidence="1 2">
    <name type="scientific">Citrus sinensis</name>
    <name type="common">Sweet orange</name>
    <name type="synonym">Citrus aurantium var. sinensis</name>
    <dbReference type="NCBI Taxonomy" id="2711"/>
    <lineage>
        <taxon>Eukaryota</taxon>
        <taxon>Viridiplantae</taxon>
        <taxon>Streptophyta</taxon>
        <taxon>Embryophyta</taxon>
        <taxon>Tracheophyta</taxon>
        <taxon>Spermatophyta</taxon>
        <taxon>Magnoliopsida</taxon>
        <taxon>eudicotyledons</taxon>
        <taxon>Gunneridae</taxon>
        <taxon>Pentapetalae</taxon>
        <taxon>rosids</taxon>
        <taxon>malvids</taxon>
        <taxon>Sapindales</taxon>
        <taxon>Rutaceae</taxon>
        <taxon>Aurantioideae</taxon>
        <taxon>Citrus</taxon>
    </lineage>
</organism>
<comment type="caution">
    <text evidence="1">The sequence shown here is derived from an EMBL/GenBank/DDBJ whole genome shotgun (WGS) entry which is preliminary data.</text>
</comment>
<reference evidence="2" key="1">
    <citation type="journal article" date="2023" name="Hortic. Res.">
        <title>A chromosome-level phased genome enabling allele-level studies in sweet orange: a case study on citrus Huanglongbing tolerance.</title>
        <authorList>
            <person name="Wu B."/>
            <person name="Yu Q."/>
            <person name="Deng Z."/>
            <person name="Duan Y."/>
            <person name="Luo F."/>
            <person name="Gmitter F. Jr."/>
        </authorList>
    </citation>
    <scope>NUCLEOTIDE SEQUENCE [LARGE SCALE GENOMIC DNA]</scope>
    <source>
        <strain evidence="2">cv. Valencia</strain>
    </source>
</reference>
<evidence type="ECO:0000313" key="1">
    <source>
        <dbReference type="EMBL" id="KAH9806336.1"/>
    </source>
</evidence>
<gene>
    <name evidence="1" type="ORF">KPL71_002733</name>
</gene>